<evidence type="ECO:0000313" key="13">
    <source>
        <dbReference type="WBParaSite" id="ACAC_0000744901-mRNA-1"/>
    </source>
</evidence>
<dbReference type="Gene3D" id="3.40.630.10">
    <property type="entry name" value="Zn peptidases"/>
    <property type="match status" value="2"/>
</dbReference>
<keyword evidence="6" id="KW-0732">Signal</keyword>
<evidence type="ECO:0000256" key="7">
    <source>
        <dbReference type="ARBA" id="ARBA00022801"/>
    </source>
</evidence>
<keyword evidence="7" id="KW-0378">Hydrolase</keyword>
<sequence>MYGFGEYHSYDHIVLWLEEIERFYPDKARVINIGTTEEGRSIKGIKIGTDVHQTDKRVVWIDGGIHAREWAAVHTVIYIIDRLIADYETDPLVRRAVDQLNFYLFPVLNPDGYEYSRSGITPVVGEDLATFRAVRDAMLSPELRGKVDAFLTLHTYSQMWIHPFSHQRKTVPEDISDIERVGRKALSALENLYGTKYQFGTGADILYPSSGGSDDWAKGKLGAKYVYLMELRPGQEGQQKSIVFFAGLIVQYII</sequence>
<evidence type="ECO:0000256" key="5">
    <source>
        <dbReference type="ARBA" id="ARBA00022723"/>
    </source>
</evidence>
<keyword evidence="8" id="KW-0862">Zinc</keyword>
<dbReference type="PANTHER" id="PTHR11705">
    <property type="entry name" value="PROTEASE FAMILY M14 CARBOXYPEPTIDASE A,B"/>
    <property type="match status" value="1"/>
</dbReference>
<proteinExistence type="inferred from homology"/>
<feature type="active site" description="Proton donor/acceptor" evidence="10">
    <location>
        <position position="230"/>
    </location>
</feature>
<dbReference type="SUPFAM" id="SSF53187">
    <property type="entry name" value="Zn-dependent exopeptidases"/>
    <property type="match status" value="1"/>
</dbReference>
<dbReference type="GO" id="GO:0008270">
    <property type="term" value="F:zinc ion binding"/>
    <property type="evidence" value="ECO:0007669"/>
    <property type="project" value="InterPro"/>
</dbReference>
<evidence type="ECO:0000256" key="8">
    <source>
        <dbReference type="ARBA" id="ARBA00022833"/>
    </source>
</evidence>
<dbReference type="STRING" id="6313.A0A0K0DAU1"/>
<evidence type="ECO:0000256" key="3">
    <source>
        <dbReference type="ARBA" id="ARBA00022645"/>
    </source>
</evidence>
<keyword evidence="5" id="KW-0479">Metal-binding</keyword>
<dbReference type="FunFam" id="3.40.630.10:FF:000084">
    <property type="entry name" value="Carboxypeptidase B2"/>
    <property type="match status" value="1"/>
</dbReference>
<keyword evidence="12" id="KW-1185">Reference proteome</keyword>
<dbReference type="InterPro" id="IPR000834">
    <property type="entry name" value="Peptidase_M14"/>
</dbReference>
<dbReference type="GO" id="GO:0004181">
    <property type="term" value="F:metallocarboxypeptidase activity"/>
    <property type="evidence" value="ECO:0007669"/>
    <property type="project" value="InterPro"/>
</dbReference>
<dbReference type="GO" id="GO:0006508">
    <property type="term" value="P:proteolysis"/>
    <property type="evidence" value="ECO:0007669"/>
    <property type="project" value="UniProtKB-KW"/>
</dbReference>
<dbReference type="AlphaFoldDB" id="A0A0K0DAU1"/>
<dbReference type="SMART" id="SM00631">
    <property type="entry name" value="Zn_pept"/>
    <property type="match status" value="1"/>
</dbReference>
<accession>A0A0K0DAU1</accession>
<evidence type="ECO:0000256" key="6">
    <source>
        <dbReference type="ARBA" id="ARBA00022729"/>
    </source>
</evidence>
<keyword evidence="4" id="KW-0645">Protease</keyword>
<comment type="similarity">
    <text evidence="2 10">Belongs to the peptidase M14 family.</text>
</comment>
<evidence type="ECO:0000256" key="4">
    <source>
        <dbReference type="ARBA" id="ARBA00022670"/>
    </source>
</evidence>
<organism evidence="12 13">
    <name type="scientific">Angiostrongylus cantonensis</name>
    <name type="common">Rat lungworm</name>
    <dbReference type="NCBI Taxonomy" id="6313"/>
    <lineage>
        <taxon>Eukaryota</taxon>
        <taxon>Metazoa</taxon>
        <taxon>Ecdysozoa</taxon>
        <taxon>Nematoda</taxon>
        <taxon>Chromadorea</taxon>
        <taxon>Rhabditida</taxon>
        <taxon>Rhabditina</taxon>
        <taxon>Rhabditomorpha</taxon>
        <taxon>Strongyloidea</taxon>
        <taxon>Metastrongylidae</taxon>
        <taxon>Angiostrongylus</taxon>
    </lineage>
</organism>
<dbReference type="Proteomes" id="UP000035642">
    <property type="component" value="Unassembled WGS sequence"/>
</dbReference>
<dbReference type="PROSITE" id="PS52035">
    <property type="entry name" value="PEPTIDASE_M14"/>
    <property type="match status" value="1"/>
</dbReference>
<evidence type="ECO:0000256" key="9">
    <source>
        <dbReference type="ARBA" id="ARBA00023049"/>
    </source>
</evidence>
<dbReference type="PANTHER" id="PTHR11705:SF54">
    <property type="entry name" value="SHKT DOMAIN-CONTAINING PROTEIN"/>
    <property type="match status" value="1"/>
</dbReference>
<evidence type="ECO:0000256" key="1">
    <source>
        <dbReference type="ARBA" id="ARBA00001947"/>
    </source>
</evidence>
<evidence type="ECO:0000313" key="12">
    <source>
        <dbReference type="Proteomes" id="UP000035642"/>
    </source>
</evidence>
<dbReference type="Pfam" id="PF00246">
    <property type="entry name" value="Peptidase_M14"/>
    <property type="match status" value="2"/>
</dbReference>
<keyword evidence="3" id="KW-0121">Carboxypeptidase</keyword>
<protein>
    <submittedName>
        <fullName evidence="13">Peptidase_M14 domain-containing protein</fullName>
    </submittedName>
</protein>
<comment type="cofactor">
    <cofactor evidence="1">
        <name>Zn(2+)</name>
        <dbReference type="ChEBI" id="CHEBI:29105"/>
    </cofactor>
</comment>
<dbReference type="GO" id="GO:0005615">
    <property type="term" value="C:extracellular space"/>
    <property type="evidence" value="ECO:0007669"/>
    <property type="project" value="TreeGrafter"/>
</dbReference>
<reference evidence="12" key="1">
    <citation type="submission" date="2012-09" db="EMBL/GenBank/DDBJ databases">
        <authorList>
            <person name="Martin A.A."/>
        </authorList>
    </citation>
    <scope>NUCLEOTIDE SEQUENCE</scope>
</reference>
<keyword evidence="9" id="KW-0482">Metalloprotease</keyword>
<evidence type="ECO:0000259" key="11">
    <source>
        <dbReference type="PROSITE" id="PS52035"/>
    </source>
</evidence>
<dbReference type="WBParaSite" id="ACAC_0000744901-mRNA-1">
    <property type="protein sequence ID" value="ACAC_0000744901-mRNA-1"/>
    <property type="gene ID" value="ACAC_0000744901"/>
</dbReference>
<reference evidence="13" key="2">
    <citation type="submission" date="2017-02" db="UniProtKB">
        <authorList>
            <consortium name="WormBaseParasite"/>
        </authorList>
    </citation>
    <scope>IDENTIFICATION</scope>
</reference>
<dbReference type="PRINTS" id="PR00765">
    <property type="entry name" value="CRBOXYPTASEA"/>
</dbReference>
<feature type="domain" description="Peptidase M14" evidence="11">
    <location>
        <begin position="6"/>
        <end position="254"/>
    </location>
</feature>
<evidence type="ECO:0000256" key="2">
    <source>
        <dbReference type="ARBA" id="ARBA00005988"/>
    </source>
</evidence>
<evidence type="ECO:0000256" key="10">
    <source>
        <dbReference type="PROSITE-ProRule" id="PRU01379"/>
    </source>
</evidence>
<name>A0A0K0DAU1_ANGCA</name>